<feature type="region of interest" description="Disordered" evidence="1">
    <location>
        <begin position="192"/>
        <end position="211"/>
    </location>
</feature>
<evidence type="ECO:0000313" key="2">
    <source>
        <dbReference type="EMBL" id="KKL52773.1"/>
    </source>
</evidence>
<comment type="caution">
    <text evidence="2">The sequence shown here is derived from an EMBL/GenBank/DDBJ whole genome shotgun (WGS) entry which is preliminary data.</text>
</comment>
<dbReference type="NCBIfam" id="NF046043">
    <property type="entry name" value="rep_init_NGO0469"/>
    <property type="match status" value="1"/>
</dbReference>
<sequence>MPFLAKRPEGQDIDPIPAGTVQAVCYAVVDLGTQYSPYYQKSARKVQIIWEVPEYRIEVERGGQKVDMPRAISKRYTLSLHKKAQLYSDLVAWRGVDFTEDELNGFDIFSILGVNCLLTITHGEKDKKIYANIASVAKLMKDMDSLQSENGLVRYYMPEDQQEIPDGVPDWLKDIIKKSEEFGMVADARENMSSEYGAKSPSEMDGSDIPF</sequence>
<dbReference type="InterPro" id="IPR059222">
    <property type="entry name" value="NGO0469-like"/>
</dbReference>
<accession>A0A0F9CTR2</accession>
<dbReference type="EMBL" id="LAZR01031774">
    <property type="protein sequence ID" value="KKL52773.1"/>
    <property type="molecule type" value="Genomic_DNA"/>
</dbReference>
<dbReference type="AlphaFoldDB" id="A0A0F9CTR2"/>
<gene>
    <name evidence="2" type="ORF">LCGC14_2282120</name>
</gene>
<protein>
    <submittedName>
        <fullName evidence="2">Uncharacterized protein</fullName>
    </submittedName>
</protein>
<reference evidence="2" key="1">
    <citation type="journal article" date="2015" name="Nature">
        <title>Complex archaea that bridge the gap between prokaryotes and eukaryotes.</title>
        <authorList>
            <person name="Spang A."/>
            <person name="Saw J.H."/>
            <person name="Jorgensen S.L."/>
            <person name="Zaremba-Niedzwiedzka K."/>
            <person name="Martijn J."/>
            <person name="Lind A.E."/>
            <person name="van Eijk R."/>
            <person name="Schleper C."/>
            <person name="Guy L."/>
            <person name="Ettema T.J."/>
        </authorList>
    </citation>
    <scope>NUCLEOTIDE SEQUENCE</scope>
</reference>
<proteinExistence type="predicted"/>
<organism evidence="2">
    <name type="scientific">marine sediment metagenome</name>
    <dbReference type="NCBI Taxonomy" id="412755"/>
    <lineage>
        <taxon>unclassified sequences</taxon>
        <taxon>metagenomes</taxon>
        <taxon>ecological metagenomes</taxon>
    </lineage>
</organism>
<name>A0A0F9CTR2_9ZZZZ</name>
<evidence type="ECO:0000256" key="1">
    <source>
        <dbReference type="SAM" id="MobiDB-lite"/>
    </source>
</evidence>